<sequence length="97" mass="10655">MWRAGKKRARQDDVAVEIENCKGEAEVGPADTRVTVYNSAAMIIEALLAVLSLSTLTVGSEPSPWEVTSVPGLDQPVNFKHYSGFVDAGHGRRLHYW</sequence>
<gene>
    <name evidence="1" type="ORF">HPB50_013350</name>
</gene>
<accession>A0ACB7T4B2</accession>
<dbReference type="Proteomes" id="UP000821845">
    <property type="component" value="Chromosome 11"/>
</dbReference>
<evidence type="ECO:0000313" key="1">
    <source>
        <dbReference type="EMBL" id="KAH6941096.1"/>
    </source>
</evidence>
<organism evidence="1 2">
    <name type="scientific">Hyalomma asiaticum</name>
    <name type="common">Tick</name>
    <dbReference type="NCBI Taxonomy" id="266040"/>
    <lineage>
        <taxon>Eukaryota</taxon>
        <taxon>Metazoa</taxon>
        <taxon>Ecdysozoa</taxon>
        <taxon>Arthropoda</taxon>
        <taxon>Chelicerata</taxon>
        <taxon>Arachnida</taxon>
        <taxon>Acari</taxon>
        <taxon>Parasitiformes</taxon>
        <taxon>Ixodida</taxon>
        <taxon>Ixodoidea</taxon>
        <taxon>Ixodidae</taxon>
        <taxon>Hyalomminae</taxon>
        <taxon>Hyalomma</taxon>
    </lineage>
</organism>
<reference evidence="1" key="1">
    <citation type="submission" date="2020-05" db="EMBL/GenBank/DDBJ databases">
        <title>Large-scale comparative analyses of tick genomes elucidate their genetic diversity and vector capacities.</title>
        <authorList>
            <person name="Jia N."/>
            <person name="Wang J."/>
            <person name="Shi W."/>
            <person name="Du L."/>
            <person name="Sun Y."/>
            <person name="Zhan W."/>
            <person name="Jiang J."/>
            <person name="Wang Q."/>
            <person name="Zhang B."/>
            <person name="Ji P."/>
            <person name="Sakyi L.B."/>
            <person name="Cui X."/>
            <person name="Yuan T."/>
            <person name="Jiang B."/>
            <person name="Yang W."/>
            <person name="Lam T.T.-Y."/>
            <person name="Chang Q."/>
            <person name="Ding S."/>
            <person name="Wang X."/>
            <person name="Zhu J."/>
            <person name="Ruan X."/>
            <person name="Zhao L."/>
            <person name="Wei J."/>
            <person name="Que T."/>
            <person name="Du C."/>
            <person name="Cheng J."/>
            <person name="Dai P."/>
            <person name="Han X."/>
            <person name="Huang E."/>
            <person name="Gao Y."/>
            <person name="Liu J."/>
            <person name="Shao H."/>
            <person name="Ye R."/>
            <person name="Li L."/>
            <person name="Wei W."/>
            <person name="Wang X."/>
            <person name="Wang C."/>
            <person name="Yang T."/>
            <person name="Huo Q."/>
            <person name="Li W."/>
            <person name="Guo W."/>
            <person name="Chen H."/>
            <person name="Zhou L."/>
            <person name="Ni X."/>
            <person name="Tian J."/>
            <person name="Zhou Y."/>
            <person name="Sheng Y."/>
            <person name="Liu T."/>
            <person name="Pan Y."/>
            <person name="Xia L."/>
            <person name="Li J."/>
            <person name="Zhao F."/>
            <person name="Cao W."/>
        </authorList>
    </citation>
    <scope>NUCLEOTIDE SEQUENCE</scope>
    <source>
        <strain evidence="1">Hyas-2018</strain>
    </source>
</reference>
<dbReference type="EMBL" id="CM023491">
    <property type="protein sequence ID" value="KAH6941096.1"/>
    <property type="molecule type" value="Genomic_DNA"/>
</dbReference>
<proteinExistence type="predicted"/>
<name>A0ACB7T4B2_HYAAI</name>
<comment type="caution">
    <text evidence="1">The sequence shown here is derived from an EMBL/GenBank/DDBJ whole genome shotgun (WGS) entry which is preliminary data.</text>
</comment>
<keyword evidence="2" id="KW-1185">Reference proteome</keyword>
<evidence type="ECO:0000313" key="2">
    <source>
        <dbReference type="Proteomes" id="UP000821845"/>
    </source>
</evidence>
<protein>
    <submittedName>
        <fullName evidence="1">Uncharacterized protein</fullName>
    </submittedName>
</protein>